<keyword evidence="5 8" id="KW-1133">Transmembrane helix</keyword>
<evidence type="ECO:0000313" key="10">
    <source>
        <dbReference type="EMBL" id="CEO98228.1"/>
    </source>
</evidence>
<evidence type="ECO:0000256" key="6">
    <source>
        <dbReference type="ARBA" id="ARBA00023136"/>
    </source>
</evidence>
<feature type="transmembrane region" description="Helical" evidence="8">
    <location>
        <begin position="253"/>
        <end position="272"/>
    </location>
</feature>
<evidence type="ECO:0000256" key="7">
    <source>
        <dbReference type="SAM" id="MobiDB-lite"/>
    </source>
</evidence>
<comment type="subcellular location">
    <subcellularLocation>
        <location evidence="1">Membrane</location>
        <topology evidence="1">Multi-pass membrane protein</topology>
    </subcellularLocation>
</comment>
<comment type="similarity">
    <text evidence="2">Belongs to the major facilitator superfamily. Vesicular transporter family.</text>
</comment>
<feature type="transmembrane region" description="Helical" evidence="8">
    <location>
        <begin position="787"/>
        <end position="807"/>
    </location>
</feature>
<dbReference type="EMBL" id="CDSF01000083">
    <property type="protein sequence ID" value="CEO98228.1"/>
    <property type="molecule type" value="Genomic_DNA"/>
</dbReference>
<feature type="transmembrane region" description="Helical" evidence="8">
    <location>
        <begin position="668"/>
        <end position="688"/>
    </location>
</feature>
<feature type="transmembrane region" description="Helical" evidence="8">
    <location>
        <begin position="875"/>
        <end position="896"/>
    </location>
</feature>
<dbReference type="InterPro" id="IPR050930">
    <property type="entry name" value="MFS_Vesicular_Transporter"/>
</dbReference>
<feature type="transmembrane region" description="Helical" evidence="8">
    <location>
        <begin position="334"/>
        <end position="353"/>
    </location>
</feature>
<feature type="transmembrane region" description="Helical" evidence="8">
    <location>
        <begin position="455"/>
        <end position="475"/>
    </location>
</feature>
<evidence type="ECO:0000256" key="8">
    <source>
        <dbReference type="SAM" id="Phobius"/>
    </source>
</evidence>
<feature type="region of interest" description="Disordered" evidence="7">
    <location>
        <begin position="1"/>
        <end position="35"/>
    </location>
</feature>
<keyword evidence="3" id="KW-0813">Transport</keyword>
<feature type="transmembrane region" description="Helical" evidence="8">
    <location>
        <begin position="1037"/>
        <end position="1057"/>
    </location>
</feature>
<feature type="transmembrane region" description="Helical" evidence="8">
    <location>
        <begin position="916"/>
        <end position="938"/>
    </location>
</feature>
<dbReference type="PRINTS" id="PR01035">
    <property type="entry name" value="TCRTETA"/>
</dbReference>
<feature type="transmembrane region" description="Helical" evidence="8">
    <location>
        <begin position="224"/>
        <end position="247"/>
    </location>
</feature>
<evidence type="ECO:0000313" key="11">
    <source>
        <dbReference type="Proteomes" id="UP000039324"/>
    </source>
</evidence>
<feature type="transmembrane region" description="Helical" evidence="8">
    <location>
        <begin position="393"/>
        <end position="414"/>
    </location>
</feature>
<name>A0A0G4ISA0_PLABS</name>
<feature type="transmembrane region" description="Helical" evidence="8">
    <location>
        <begin position="94"/>
        <end position="115"/>
    </location>
</feature>
<dbReference type="InterPro" id="IPR036259">
    <property type="entry name" value="MFS_trans_sf"/>
</dbReference>
<feature type="transmembrane region" description="Helical" evidence="8">
    <location>
        <begin position="747"/>
        <end position="767"/>
    </location>
</feature>
<dbReference type="OrthoDB" id="446368at2759"/>
<feature type="transmembrane region" description="Helical" evidence="8">
    <location>
        <begin position="192"/>
        <end position="212"/>
    </location>
</feature>
<dbReference type="InterPro" id="IPR011701">
    <property type="entry name" value="MFS"/>
</dbReference>
<proteinExistence type="inferred from homology"/>
<feature type="transmembrane region" description="Helical" evidence="8">
    <location>
        <begin position="945"/>
        <end position="965"/>
    </location>
</feature>
<evidence type="ECO:0000256" key="4">
    <source>
        <dbReference type="ARBA" id="ARBA00022692"/>
    </source>
</evidence>
<sequence>MVSSVSKRNRESSSFSQTVSPATRGRVDDRSSRRPSNDFVAFPSLAATSPSAFSFRSGMISPHGHFQFFNLDDVFADDDRVADRDADDGTKVHLAVICALALVLALPNSLIGPFFPRVAREHGIDMTMIGIIQSVFPFIMVVTGAPIGKLITLVGPKPVVIAGGVLTGVGTMAFALVDLFDDDVFAGVSTAIRMVQGLGCAAYMCASQSMVISLFPKRVAKVSGVIEVCATAGYIIGPIVGGVLFLWKGFHAPFIAVGACSLVVLLPFALFAPRRSQSQRGRPSEVSMLHIVSAPNVPFVIVATVFGMGIIAFLDMALEPVLSSEGMSQGTTNAVFALVSIVYTLATPIVGLCSTLANARRMISAGLLLMALSWVVFAPAPLVPVAFPAQVTGVASMIVGFSMASMPVLPLLLFLTEDLGHGSSDVLSGVLSAAYGLGEIVFPIVGGFLFDTVGIRLGAVCIAASVTLVALVIVVQRDARYVEFQDQMARHPSPRQADVGDDVKIKRVASLTIDLASTGARAPPVMSSVSKWNRDFLSQLPSPVARSFSDRSTVVGDSETHSCRRPSHDFAAFPSFPSSPSFSCQSERAAAVSSPVSSPGRAAAHYFYPHDVFIDDDASDGAAADVVCDGSRAHLAVICALALVLALPNSLIGPFFPRVAREHGISMMLVGAIQSIFPLIMFMTGPFIAKRTSARALARRPSMNNRHVVVAVVTLIGPKPVVVAGGVLTGLATVAFALVDLVDGETFAAVCIAIRMVQGLGCAAYGCASQSMILTLFPKHVAKVSGVIEVCASAGYIIGPIMGGVLFRWRGFRAPFVGTPSATSVCIACLTLPPPNSVVGLCSLVAMLPLMLFAPRRKQSQRGRPSEVGTIHIITAPNVPFVLVATVFGMGVIGFLDMALEPVLSREGISPGTTNAVFVLISVVYAIATPIVGMYSTLSNARPMMAAGLLMMAASWVMFAPAPFVPVQFPIQVAAVTFMTIGFAMALMPVLPLMLFLTDGLGHGSSDVLSGVLSASYGLGEIFGPIIGGFMFDTVGIRVGSVFIGASVTLVALVVVMQRDDRYDEYQERMARSETTVSPPYVPLEDDHGGLRPLLGSPNSLP</sequence>
<keyword evidence="11" id="KW-1185">Reference proteome</keyword>
<organism evidence="10 11">
    <name type="scientific">Plasmodiophora brassicae</name>
    <name type="common">Clubroot disease agent</name>
    <dbReference type="NCBI Taxonomy" id="37360"/>
    <lineage>
        <taxon>Eukaryota</taxon>
        <taxon>Sar</taxon>
        <taxon>Rhizaria</taxon>
        <taxon>Endomyxa</taxon>
        <taxon>Phytomyxea</taxon>
        <taxon>Plasmodiophorida</taxon>
        <taxon>Plasmodiophoridae</taxon>
        <taxon>Plasmodiophora</taxon>
    </lineage>
</organism>
<dbReference type="PROSITE" id="PS50850">
    <property type="entry name" value="MFS"/>
    <property type="match status" value="2"/>
</dbReference>
<feature type="domain" description="Major facilitator superfamily (MFS) profile" evidence="9">
    <location>
        <begin position="93"/>
        <end position="482"/>
    </location>
</feature>
<dbReference type="Pfam" id="PF07690">
    <property type="entry name" value="MFS_1"/>
    <property type="match status" value="3"/>
</dbReference>
<gene>
    <name evidence="10" type="ORF">PBRA_006342</name>
</gene>
<keyword evidence="6 8" id="KW-0472">Membrane</keyword>
<keyword evidence="4 8" id="KW-0812">Transmembrane</keyword>
<dbReference type="GO" id="GO:0016020">
    <property type="term" value="C:membrane"/>
    <property type="evidence" value="ECO:0007669"/>
    <property type="project" value="UniProtKB-SubCell"/>
</dbReference>
<evidence type="ECO:0000256" key="1">
    <source>
        <dbReference type="ARBA" id="ARBA00004141"/>
    </source>
</evidence>
<evidence type="ECO:0000256" key="5">
    <source>
        <dbReference type="ARBA" id="ARBA00022989"/>
    </source>
</evidence>
<dbReference type="InterPro" id="IPR001958">
    <property type="entry name" value="Tet-R_TetA/multi-R_MdtG-like"/>
</dbReference>
<dbReference type="STRING" id="37360.A0A0G4ISA0"/>
<dbReference type="Gene3D" id="1.20.1250.20">
    <property type="entry name" value="MFS general substrate transporter like domains"/>
    <property type="match status" value="3"/>
</dbReference>
<feature type="transmembrane region" description="Helical" evidence="8">
    <location>
        <begin position="635"/>
        <end position="656"/>
    </location>
</feature>
<dbReference type="OMA" id="DYHELWL"/>
<feature type="transmembrane region" description="Helical" evidence="8">
    <location>
        <begin position="837"/>
        <end position="854"/>
    </location>
</feature>
<reference evidence="10 11" key="1">
    <citation type="submission" date="2015-02" db="EMBL/GenBank/DDBJ databases">
        <authorList>
            <person name="Chooi Y.-H."/>
        </authorList>
    </citation>
    <scope>NUCLEOTIDE SEQUENCE [LARGE SCALE GENOMIC DNA]</scope>
    <source>
        <strain evidence="10">E3</strain>
    </source>
</reference>
<feature type="transmembrane region" description="Helical" evidence="8">
    <location>
        <begin position="971"/>
        <end position="996"/>
    </location>
</feature>
<dbReference type="GO" id="GO:0022857">
    <property type="term" value="F:transmembrane transporter activity"/>
    <property type="evidence" value="ECO:0007669"/>
    <property type="project" value="InterPro"/>
</dbReference>
<feature type="compositionally biased region" description="Basic and acidic residues" evidence="7">
    <location>
        <begin position="25"/>
        <end position="35"/>
    </location>
</feature>
<dbReference type="PANTHER" id="PTHR23506:SF26">
    <property type="entry name" value="MFS-TYPE TRANSPORTER SLC18B1"/>
    <property type="match status" value="1"/>
</dbReference>
<feature type="transmembrane region" description="Helical" evidence="8">
    <location>
        <begin position="708"/>
        <end position="735"/>
    </location>
</feature>
<feature type="transmembrane region" description="Helical" evidence="8">
    <location>
        <begin position="127"/>
        <end position="147"/>
    </location>
</feature>
<feature type="region of interest" description="Disordered" evidence="7">
    <location>
        <begin position="1068"/>
        <end position="1102"/>
    </location>
</feature>
<feature type="transmembrane region" description="Helical" evidence="8">
    <location>
        <begin position="365"/>
        <end position="387"/>
    </location>
</feature>
<evidence type="ECO:0000259" key="9">
    <source>
        <dbReference type="PROSITE" id="PS50850"/>
    </source>
</evidence>
<feature type="compositionally biased region" description="Low complexity" evidence="7">
    <location>
        <begin position="1"/>
        <end position="16"/>
    </location>
</feature>
<feature type="transmembrane region" description="Helical" evidence="8">
    <location>
        <begin position="293"/>
        <end position="314"/>
    </location>
</feature>
<feature type="transmembrane region" description="Helical" evidence="8">
    <location>
        <begin position="426"/>
        <end position="449"/>
    </location>
</feature>
<protein>
    <recommendedName>
        <fullName evidence="9">Major facilitator superfamily (MFS) profile domain-containing protein</fullName>
    </recommendedName>
</protein>
<feature type="transmembrane region" description="Helical" evidence="8">
    <location>
        <begin position="1008"/>
        <end position="1031"/>
    </location>
</feature>
<feature type="domain" description="Major facilitator superfamily (MFS) profile" evidence="9">
    <location>
        <begin position="634"/>
        <end position="1064"/>
    </location>
</feature>
<evidence type="ECO:0000256" key="3">
    <source>
        <dbReference type="ARBA" id="ARBA00022448"/>
    </source>
</evidence>
<dbReference type="PANTHER" id="PTHR23506">
    <property type="entry name" value="GH10249P"/>
    <property type="match status" value="1"/>
</dbReference>
<dbReference type="SUPFAM" id="SSF103473">
    <property type="entry name" value="MFS general substrate transporter"/>
    <property type="match status" value="2"/>
</dbReference>
<dbReference type="AlphaFoldDB" id="A0A0G4ISA0"/>
<dbReference type="InterPro" id="IPR020846">
    <property type="entry name" value="MFS_dom"/>
</dbReference>
<dbReference type="Proteomes" id="UP000039324">
    <property type="component" value="Unassembled WGS sequence"/>
</dbReference>
<feature type="transmembrane region" description="Helical" evidence="8">
    <location>
        <begin position="159"/>
        <end position="180"/>
    </location>
</feature>
<accession>A0A0G4ISA0</accession>
<evidence type="ECO:0000256" key="2">
    <source>
        <dbReference type="ARBA" id="ARBA00006829"/>
    </source>
</evidence>